<reference evidence="2" key="1">
    <citation type="journal article" date="2020" name="Cell">
        <title>Large-Scale Comparative Analyses of Tick Genomes Elucidate Their Genetic Diversity and Vector Capacities.</title>
        <authorList>
            <consortium name="Tick Genome and Microbiome Consortium (TIGMIC)"/>
            <person name="Jia N."/>
            <person name="Wang J."/>
            <person name="Shi W."/>
            <person name="Du L."/>
            <person name="Sun Y."/>
            <person name="Zhan W."/>
            <person name="Jiang J.F."/>
            <person name="Wang Q."/>
            <person name="Zhang B."/>
            <person name="Ji P."/>
            <person name="Bell-Sakyi L."/>
            <person name="Cui X.M."/>
            <person name="Yuan T.T."/>
            <person name="Jiang B.G."/>
            <person name="Yang W.F."/>
            <person name="Lam T.T."/>
            <person name="Chang Q.C."/>
            <person name="Ding S.J."/>
            <person name="Wang X.J."/>
            <person name="Zhu J.G."/>
            <person name="Ruan X.D."/>
            <person name="Zhao L."/>
            <person name="Wei J.T."/>
            <person name="Ye R.Z."/>
            <person name="Que T.C."/>
            <person name="Du C.H."/>
            <person name="Zhou Y.H."/>
            <person name="Cheng J.X."/>
            <person name="Dai P.F."/>
            <person name="Guo W.B."/>
            <person name="Han X.H."/>
            <person name="Huang E.J."/>
            <person name="Li L.F."/>
            <person name="Wei W."/>
            <person name="Gao Y.C."/>
            <person name="Liu J.Z."/>
            <person name="Shao H.Z."/>
            <person name="Wang X."/>
            <person name="Wang C.C."/>
            <person name="Yang T.C."/>
            <person name="Huo Q.B."/>
            <person name="Li W."/>
            <person name="Chen H.Y."/>
            <person name="Chen S.E."/>
            <person name="Zhou L.G."/>
            <person name="Ni X.B."/>
            <person name="Tian J.H."/>
            <person name="Sheng Y."/>
            <person name="Liu T."/>
            <person name="Pan Y.S."/>
            <person name="Xia L.Y."/>
            <person name="Li J."/>
            <person name="Zhao F."/>
            <person name="Cao W.C."/>
        </authorList>
    </citation>
    <scope>NUCLEOTIDE SEQUENCE</scope>
    <source>
        <strain evidence="2">Rsan-2018</strain>
    </source>
</reference>
<accession>A0A9D4T409</accession>
<sequence>MKKALLSEMVAPFITVLMLVAVGTATAVPPPYVSTGDCDFSTLNLDAMVNDIIIKMPSEYSTKSSKPEEVVPGLFVGPIVFKGMDKLRPFGAALGFCRNGTSLVQVDLATTAGMLEAVIPWKTCAGQKGTIETYTGARVTFIFEVAPPSGEEESYDAGARLVYHSGPIPVYMDDVFVALNGAGQFLRTAVGVLSKLLPQLPKEFWVDAIGDKLRSVIQEVARRA</sequence>
<dbReference type="Proteomes" id="UP000821837">
    <property type="component" value="Chromosome 11"/>
</dbReference>
<evidence type="ECO:0000313" key="3">
    <source>
        <dbReference type="Proteomes" id="UP000821837"/>
    </source>
</evidence>
<evidence type="ECO:0000313" key="2">
    <source>
        <dbReference type="EMBL" id="KAH7972707.1"/>
    </source>
</evidence>
<dbReference type="AlphaFoldDB" id="A0A9D4T409"/>
<feature type="chain" id="PRO_5039125787" description="Secreted protein" evidence="1">
    <location>
        <begin position="28"/>
        <end position="224"/>
    </location>
</feature>
<evidence type="ECO:0008006" key="4">
    <source>
        <dbReference type="Google" id="ProtNLM"/>
    </source>
</evidence>
<dbReference type="VEuPathDB" id="VectorBase:RSAN_033226"/>
<proteinExistence type="predicted"/>
<name>A0A9D4T409_RHISA</name>
<gene>
    <name evidence="2" type="ORF">HPB52_015855</name>
</gene>
<protein>
    <recommendedName>
        <fullName evidence="4">Secreted protein</fullName>
    </recommendedName>
</protein>
<reference evidence="2" key="2">
    <citation type="submission" date="2021-09" db="EMBL/GenBank/DDBJ databases">
        <authorList>
            <person name="Jia N."/>
            <person name="Wang J."/>
            <person name="Shi W."/>
            <person name="Du L."/>
            <person name="Sun Y."/>
            <person name="Zhan W."/>
            <person name="Jiang J."/>
            <person name="Wang Q."/>
            <person name="Zhang B."/>
            <person name="Ji P."/>
            <person name="Sakyi L.B."/>
            <person name="Cui X."/>
            <person name="Yuan T."/>
            <person name="Jiang B."/>
            <person name="Yang W."/>
            <person name="Lam T.T.-Y."/>
            <person name="Chang Q."/>
            <person name="Ding S."/>
            <person name="Wang X."/>
            <person name="Zhu J."/>
            <person name="Ruan X."/>
            <person name="Zhao L."/>
            <person name="Wei J."/>
            <person name="Que T."/>
            <person name="Du C."/>
            <person name="Cheng J."/>
            <person name="Dai P."/>
            <person name="Han X."/>
            <person name="Huang E."/>
            <person name="Gao Y."/>
            <person name="Liu J."/>
            <person name="Shao H."/>
            <person name="Ye R."/>
            <person name="Li L."/>
            <person name="Wei W."/>
            <person name="Wang X."/>
            <person name="Wang C."/>
            <person name="Huo Q."/>
            <person name="Li W."/>
            <person name="Guo W."/>
            <person name="Chen H."/>
            <person name="Chen S."/>
            <person name="Zhou L."/>
            <person name="Zhou L."/>
            <person name="Ni X."/>
            <person name="Tian J."/>
            <person name="Zhou Y."/>
            <person name="Sheng Y."/>
            <person name="Liu T."/>
            <person name="Pan Y."/>
            <person name="Xia L."/>
            <person name="Li J."/>
            <person name="Zhao F."/>
            <person name="Cao W."/>
        </authorList>
    </citation>
    <scope>NUCLEOTIDE SEQUENCE</scope>
    <source>
        <strain evidence="2">Rsan-2018</strain>
        <tissue evidence="2">Larvae</tissue>
    </source>
</reference>
<keyword evidence="3" id="KW-1185">Reference proteome</keyword>
<keyword evidence="1" id="KW-0732">Signal</keyword>
<comment type="caution">
    <text evidence="2">The sequence shown here is derived from an EMBL/GenBank/DDBJ whole genome shotgun (WGS) entry which is preliminary data.</text>
</comment>
<evidence type="ECO:0000256" key="1">
    <source>
        <dbReference type="SAM" id="SignalP"/>
    </source>
</evidence>
<organism evidence="2 3">
    <name type="scientific">Rhipicephalus sanguineus</name>
    <name type="common">Brown dog tick</name>
    <name type="synonym">Ixodes sanguineus</name>
    <dbReference type="NCBI Taxonomy" id="34632"/>
    <lineage>
        <taxon>Eukaryota</taxon>
        <taxon>Metazoa</taxon>
        <taxon>Ecdysozoa</taxon>
        <taxon>Arthropoda</taxon>
        <taxon>Chelicerata</taxon>
        <taxon>Arachnida</taxon>
        <taxon>Acari</taxon>
        <taxon>Parasitiformes</taxon>
        <taxon>Ixodida</taxon>
        <taxon>Ixodoidea</taxon>
        <taxon>Ixodidae</taxon>
        <taxon>Rhipicephalinae</taxon>
        <taxon>Rhipicephalus</taxon>
        <taxon>Rhipicephalus</taxon>
    </lineage>
</organism>
<dbReference type="EMBL" id="JABSTV010001247">
    <property type="protein sequence ID" value="KAH7972707.1"/>
    <property type="molecule type" value="Genomic_DNA"/>
</dbReference>
<feature type="signal peptide" evidence="1">
    <location>
        <begin position="1"/>
        <end position="27"/>
    </location>
</feature>